<evidence type="ECO:0000256" key="1">
    <source>
        <dbReference type="SAM" id="Phobius"/>
    </source>
</evidence>
<dbReference type="OrthoDB" id="536948at2759"/>
<keyword evidence="1" id="KW-1133">Transmembrane helix</keyword>
<evidence type="ECO:0000313" key="3">
    <source>
        <dbReference type="Proteomes" id="UP000271098"/>
    </source>
</evidence>
<keyword evidence="1" id="KW-0812">Transmembrane</keyword>
<sequence length="256" mass="29210">DCPAGWFQIGVDEFQSCFLYVGGVTTFADAVKFCQFALLPVGGHVSEWYVQHIEDDHSDEFWRALCDDDRCQMKMNLGAFVPYLRVDDDRQKQLAKRLDDLMHMQSGESTERHKNFAANFDNFHKQDAYDKKIWVAGVSIPLTHCGWLSTRSGSVGIQNCNDLLPFLCEKGVMPYEEPALWRGGVVIAVIALCILFSFVLVLAMCWFRKSKKRKEEETNRKDFIRASVRLSKIDSARKNNLAAPSNDTNVRSLQNL</sequence>
<dbReference type="Proteomes" id="UP000271098">
    <property type="component" value="Unassembled WGS sequence"/>
</dbReference>
<evidence type="ECO:0000313" key="2">
    <source>
        <dbReference type="EMBL" id="VDK32592.1"/>
    </source>
</evidence>
<protein>
    <submittedName>
        <fullName evidence="4">C-type lectin domain-containing protein</fullName>
    </submittedName>
</protein>
<keyword evidence="1" id="KW-0472">Membrane</keyword>
<reference evidence="2 3" key="2">
    <citation type="submission" date="2018-11" db="EMBL/GenBank/DDBJ databases">
        <authorList>
            <consortium name="Pathogen Informatics"/>
        </authorList>
    </citation>
    <scope>NUCLEOTIDE SEQUENCE [LARGE SCALE GENOMIC DNA]</scope>
</reference>
<name>A0A183D0C6_9BILA</name>
<dbReference type="WBParaSite" id="GPUH_0000217201-mRNA-1">
    <property type="protein sequence ID" value="GPUH_0000217201-mRNA-1"/>
    <property type="gene ID" value="GPUH_0000217201"/>
</dbReference>
<dbReference type="SUPFAM" id="SSF56436">
    <property type="entry name" value="C-type lectin-like"/>
    <property type="match status" value="1"/>
</dbReference>
<reference evidence="4" key="1">
    <citation type="submission" date="2016-06" db="UniProtKB">
        <authorList>
            <consortium name="WormBaseParasite"/>
        </authorList>
    </citation>
    <scope>IDENTIFICATION</scope>
</reference>
<dbReference type="EMBL" id="UYRT01003091">
    <property type="protein sequence ID" value="VDK32592.1"/>
    <property type="molecule type" value="Genomic_DNA"/>
</dbReference>
<feature type="transmembrane region" description="Helical" evidence="1">
    <location>
        <begin position="180"/>
        <end position="207"/>
    </location>
</feature>
<organism evidence="4">
    <name type="scientific">Gongylonema pulchrum</name>
    <dbReference type="NCBI Taxonomy" id="637853"/>
    <lineage>
        <taxon>Eukaryota</taxon>
        <taxon>Metazoa</taxon>
        <taxon>Ecdysozoa</taxon>
        <taxon>Nematoda</taxon>
        <taxon>Chromadorea</taxon>
        <taxon>Rhabditida</taxon>
        <taxon>Spirurina</taxon>
        <taxon>Spiruromorpha</taxon>
        <taxon>Spiruroidea</taxon>
        <taxon>Gongylonematidae</taxon>
        <taxon>Gongylonema</taxon>
    </lineage>
</organism>
<keyword evidence="3" id="KW-1185">Reference proteome</keyword>
<proteinExistence type="predicted"/>
<dbReference type="InterPro" id="IPR016187">
    <property type="entry name" value="CTDL_fold"/>
</dbReference>
<evidence type="ECO:0000313" key="4">
    <source>
        <dbReference type="WBParaSite" id="GPUH_0000217201-mRNA-1"/>
    </source>
</evidence>
<dbReference type="AlphaFoldDB" id="A0A183D0C6"/>
<gene>
    <name evidence="2" type="ORF">GPUH_LOCUS2167</name>
</gene>
<accession>A0A183D0C6</accession>